<evidence type="ECO:0000313" key="8">
    <source>
        <dbReference type="EMBL" id="TYB34005.1"/>
    </source>
</evidence>
<dbReference type="PROSITE" id="PS00198">
    <property type="entry name" value="4FE4S_FER_1"/>
    <property type="match status" value="2"/>
</dbReference>
<feature type="domain" description="4Fe-4S ferredoxin-type" evidence="7">
    <location>
        <begin position="60"/>
        <end position="89"/>
    </location>
</feature>
<evidence type="ECO:0000256" key="2">
    <source>
        <dbReference type="ARBA" id="ARBA00022723"/>
    </source>
</evidence>
<evidence type="ECO:0000256" key="6">
    <source>
        <dbReference type="PIRNR" id="PIRNR000139"/>
    </source>
</evidence>
<organism evidence="8 9">
    <name type="scientific">Flexistipes sinusarabici</name>
    <dbReference type="NCBI Taxonomy" id="2352"/>
    <lineage>
        <taxon>Bacteria</taxon>
        <taxon>Pseudomonadati</taxon>
        <taxon>Deferribacterota</taxon>
        <taxon>Deferribacteres</taxon>
        <taxon>Deferribacterales</taxon>
        <taxon>Flexistipitaceae</taxon>
        <taxon>Flexistipes</taxon>
    </lineage>
</organism>
<dbReference type="Pfam" id="PF02754">
    <property type="entry name" value="CCG"/>
    <property type="match status" value="2"/>
</dbReference>
<dbReference type="AlphaFoldDB" id="A0A5D0MPM9"/>
<dbReference type="InterPro" id="IPR004017">
    <property type="entry name" value="Cys_rich_dom"/>
</dbReference>
<dbReference type="GO" id="GO:0051539">
    <property type="term" value="F:4 iron, 4 sulfur cluster binding"/>
    <property type="evidence" value="ECO:0007669"/>
    <property type="project" value="UniProtKB-UniRule"/>
</dbReference>
<evidence type="ECO:0000313" key="9">
    <source>
        <dbReference type="Proteomes" id="UP000323337"/>
    </source>
</evidence>
<dbReference type="InterPro" id="IPR017900">
    <property type="entry name" value="4Fe4S_Fe_S_CS"/>
</dbReference>
<dbReference type="InterPro" id="IPR017896">
    <property type="entry name" value="4Fe4S_Fe-S-bd"/>
</dbReference>
<comment type="caution">
    <text evidence="8">The sequence shown here is derived from an EMBL/GenBank/DDBJ whole genome shotgun (WGS) entry which is preliminary data.</text>
</comment>
<accession>A0A5D0MPM9</accession>
<reference evidence="8 9" key="1">
    <citation type="submission" date="2019-08" db="EMBL/GenBank/DDBJ databases">
        <title>Genomic characterization of a novel candidate phylum (ARYD3) from a high temperature, high salinity tertiary oil reservoir in north central Oklahoma, USA.</title>
        <authorList>
            <person name="Youssef N.H."/>
            <person name="Yadav A."/>
            <person name="Elshahed M.S."/>
        </authorList>
    </citation>
    <scope>NUCLEOTIDE SEQUENCE [LARGE SCALE GENOMIC DNA]</scope>
    <source>
        <strain evidence="8">ARYD1</strain>
    </source>
</reference>
<dbReference type="SUPFAM" id="SSF46548">
    <property type="entry name" value="alpha-helical ferredoxin"/>
    <property type="match status" value="1"/>
</dbReference>
<comment type="catalytic activity">
    <reaction evidence="6">
        <text>glycolate + A = glyoxylate + AH2</text>
        <dbReference type="Rhea" id="RHEA:21264"/>
        <dbReference type="ChEBI" id="CHEBI:13193"/>
        <dbReference type="ChEBI" id="CHEBI:17499"/>
        <dbReference type="ChEBI" id="CHEBI:29805"/>
        <dbReference type="ChEBI" id="CHEBI:36655"/>
        <dbReference type="EC" id="1.1.99.14"/>
    </reaction>
</comment>
<comment type="function">
    <text evidence="6">Component of a complex that catalyzes the oxidation of glycolate to glyoxylate.</text>
</comment>
<sequence>MEDLVKELKELEELVIKCMKCGACQAHCPLYKKDFFEQSVARGKISMIESVYEGNLKDASRILKYIDYCLMCGRCKNNCPSGVKTDEIFLRAKSALRKVEKLPSWGKFVLKIVMEKPELLSKISPLMHIGLKFGSKQVKDDVFKPLFGLYSRNVTSIAKKSFCDSYAGFHPAENEKIRVIFYPGCAVNYMYKHWGETIVKLLNKLDVSVYVPDVNKCCGIPAATLGDMQLYAKMVDENRRLFKSFEAEYVITCCPTCAYGLFDMGETVANETFDKKEMDIMVFLKEVIGLSPMQLTLDKTSLHIPCHYDHSKDTFLKDFIKDISGNYYELKDQSCCGFGGTFNLKNYDSSKKIVENKSVEVREEKVKKLFTPCPGCAMQLTDGIIREGGEADVLHPVELIYRGLIDSDVSEDKTEEN</sequence>
<keyword evidence="4 6" id="KW-0408">Iron</keyword>
<dbReference type="InterPro" id="IPR012257">
    <property type="entry name" value="Glc_ox_4Fe-4S"/>
</dbReference>
<dbReference type="EC" id="1.1.99.14" evidence="6"/>
<keyword evidence="1 6" id="KW-0004">4Fe-4S</keyword>
<dbReference type="GO" id="GO:0046872">
    <property type="term" value="F:metal ion binding"/>
    <property type="evidence" value="ECO:0007669"/>
    <property type="project" value="UniProtKB-UniRule"/>
</dbReference>
<dbReference type="PIRSF" id="PIRSF000139">
    <property type="entry name" value="Glc_ox_4Fe-4S"/>
    <property type="match status" value="1"/>
</dbReference>
<protein>
    <recommendedName>
        <fullName evidence="6">Glycolate oxidase iron-sulfur subunit</fullName>
        <ecNumber evidence="6">1.1.99.14</ecNumber>
    </recommendedName>
</protein>
<comment type="catalytic activity">
    <reaction evidence="6">
        <text>(R)-lactate + A = pyruvate + AH2</text>
        <dbReference type="Rhea" id="RHEA:15089"/>
        <dbReference type="ChEBI" id="CHEBI:13193"/>
        <dbReference type="ChEBI" id="CHEBI:15361"/>
        <dbReference type="ChEBI" id="CHEBI:16004"/>
        <dbReference type="ChEBI" id="CHEBI:17499"/>
    </reaction>
</comment>
<dbReference type="GO" id="GO:0019154">
    <property type="term" value="F:glycolate dehydrogenase activity"/>
    <property type="evidence" value="ECO:0007669"/>
    <property type="project" value="UniProtKB-EC"/>
</dbReference>
<keyword evidence="6" id="KW-0813">Transport</keyword>
<dbReference type="PANTHER" id="PTHR32479">
    <property type="entry name" value="GLYCOLATE OXIDASE IRON-SULFUR SUBUNIT"/>
    <property type="match status" value="1"/>
</dbReference>
<evidence type="ECO:0000256" key="5">
    <source>
        <dbReference type="ARBA" id="ARBA00023014"/>
    </source>
</evidence>
<dbReference type="Pfam" id="PF13183">
    <property type="entry name" value="Fer4_8"/>
    <property type="match status" value="1"/>
</dbReference>
<gene>
    <name evidence="8" type="ORF">FXF49_03270</name>
</gene>
<keyword evidence="6" id="KW-0249">Electron transport</keyword>
<evidence type="ECO:0000256" key="4">
    <source>
        <dbReference type="ARBA" id="ARBA00023004"/>
    </source>
</evidence>
<dbReference type="RefSeq" id="WP_303700480.1">
    <property type="nucleotide sequence ID" value="NZ_VSIV01000083.1"/>
</dbReference>
<evidence type="ECO:0000259" key="7">
    <source>
        <dbReference type="PROSITE" id="PS51379"/>
    </source>
</evidence>
<keyword evidence="5 6" id="KW-0411">Iron-sulfur</keyword>
<dbReference type="Gene3D" id="1.10.1060.10">
    <property type="entry name" value="Alpha-helical ferredoxin"/>
    <property type="match status" value="1"/>
</dbReference>
<dbReference type="InterPro" id="IPR009051">
    <property type="entry name" value="Helical_ferredxn"/>
</dbReference>
<dbReference type="PROSITE" id="PS51379">
    <property type="entry name" value="4FE4S_FER_2"/>
    <property type="match status" value="1"/>
</dbReference>
<dbReference type="EMBL" id="VSIV01000083">
    <property type="protein sequence ID" value="TYB34005.1"/>
    <property type="molecule type" value="Genomic_DNA"/>
</dbReference>
<proteinExistence type="predicted"/>
<dbReference type="Proteomes" id="UP000323337">
    <property type="component" value="Unassembled WGS sequence"/>
</dbReference>
<keyword evidence="2 6" id="KW-0479">Metal-binding</keyword>
<evidence type="ECO:0000256" key="1">
    <source>
        <dbReference type="ARBA" id="ARBA00022485"/>
    </source>
</evidence>
<comment type="cofactor">
    <cofactor evidence="6">
        <name>[4Fe-4S] cluster</name>
        <dbReference type="ChEBI" id="CHEBI:49883"/>
    </cofactor>
    <text evidence="6">Binds 2 [4Fe-4S] clusters.</text>
</comment>
<name>A0A5D0MPM9_FLESI</name>
<evidence type="ECO:0000256" key="3">
    <source>
        <dbReference type="ARBA" id="ARBA00022737"/>
    </source>
</evidence>
<dbReference type="PANTHER" id="PTHR32479:SF17">
    <property type="entry name" value="GLYCOLATE OXIDASE IRON-SULFUR SUBUNIT"/>
    <property type="match status" value="1"/>
</dbReference>
<keyword evidence="3" id="KW-0677">Repeat</keyword>